<dbReference type="Pfam" id="PF12771">
    <property type="entry name" value="SusD-like_2"/>
    <property type="match status" value="2"/>
</dbReference>
<name>A0A8J2UHG3_9BACT</name>
<accession>A0A8J2UHG3</accession>
<proteinExistence type="predicted"/>
<evidence type="ECO:0000313" key="1">
    <source>
        <dbReference type="EMBL" id="GGB18447.1"/>
    </source>
</evidence>
<reference evidence="1" key="1">
    <citation type="journal article" date="2014" name="Int. J. Syst. Evol. Microbiol.">
        <title>Complete genome sequence of Corynebacterium casei LMG S-19264T (=DSM 44701T), isolated from a smear-ripened cheese.</title>
        <authorList>
            <consortium name="US DOE Joint Genome Institute (JGI-PGF)"/>
            <person name="Walter F."/>
            <person name="Albersmeier A."/>
            <person name="Kalinowski J."/>
            <person name="Ruckert C."/>
        </authorList>
    </citation>
    <scope>NUCLEOTIDE SEQUENCE</scope>
    <source>
        <strain evidence="1">CGMCC 1.15448</strain>
    </source>
</reference>
<reference evidence="1" key="2">
    <citation type="submission" date="2020-09" db="EMBL/GenBank/DDBJ databases">
        <authorList>
            <person name="Sun Q."/>
            <person name="Zhou Y."/>
        </authorList>
    </citation>
    <scope>NUCLEOTIDE SEQUENCE</scope>
    <source>
        <strain evidence="1">CGMCC 1.15448</strain>
    </source>
</reference>
<comment type="caution">
    <text evidence="1">The sequence shown here is derived from an EMBL/GenBank/DDBJ whole genome shotgun (WGS) entry which is preliminary data.</text>
</comment>
<sequence>MFCGCKKQLERLNQNPNGADPSTTSPNLVLSTVLTTTGQQYVNLGYGDIAGVMQHTQNDGGTGPHNEYDWSGTNTWTPWYDILRNNKYVYDRSVALGFEFQQGISLTMKSMIFGLIADVWGDAPYSQALEGDAGNTFPPYDSQQSIYRGILADLQKANTLLAKPANAYTGAIGTADVYYNGNPAQWRKLANSLALRYYLRISDKLPAIAKAGIEKIVADPTTYPIITSANDDALMGFAGNSVNDSWPNAVAYNSDSGHYRQTKMCATFVKTLESMNDPRLGVWANKVQIFLHVQNNFPARTDKIVDTIVGGESRQVRYLSPDVLAAKGLTVNAINQDPNYVGLPPAIQGGPVYNLGPDPSQGAHNPHVSWLNTIYTGANGSLLKVRLLSAAEVHFILAEAALKGWAAGDAQTHYNAAIQASFVAWGLAGAYSFYIAQPSVAFNGTLQQLITQKWIASWTAATESWFDWRRTGYPVLVSGPHAKCPVLPVRLYYMLDERNLNWANTESAENNLQLTSYSGYGADATNSYQNSAWSKPWVCQGTGKPW</sequence>
<dbReference type="AlphaFoldDB" id="A0A8J2UHG3"/>
<dbReference type="Proteomes" id="UP000607559">
    <property type="component" value="Unassembled WGS sequence"/>
</dbReference>
<gene>
    <name evidence="1" type="ORF">GCM10011511_47840</name>
</gene>
<protein>
    <recommendedName>
        <fullName evidence="3">SusD/RagB family nutrient-binding outer membrane lipoprotein</fullName>
    </recommendedName>
</protein>
<evidence type="ECO:0000313" key="2">
    <source>
        <dbReference type="Proteomes" id="UP000607559"/>
    </source>
</evidence>
<organism evidence="1 2">
    <name type="scientific">Puia dinghuensis</name>
    <dbReference type="NCBI Taxonomy" id="1792502"/>
    <lineage>
        <taxon>Bacteria</taxon>
        <taxon>Pseudomonadati</taxon>
        <taxon>Bacteroidota</taxon>
        <taxon>Chitinophagia</taxon>
        <taxon>Chitinophagales</taxon>
        <taxon>Chitinophagaceae</taxon>
        <taxon>Puia</taxon>
    </lineage>
</organism>
<evidence type="ECO:0008006" key="3">
    <source>
        <dbReference type="Google" id="ProtNLM"/>
    </source>
</evidence>
<dbReference type="Gene3D" id="1.25.40.390">
    <property type="match status" value="1"/>
</dbReference>
<dbReference type="InterPro" id="IPR011990">
    <property type="entry name" value="TPR-like_helical_dom_sf"/>
</dbReference>
<dbReference type="InterPro" id="IPR041662">
    <property type="entry name" value="SusD-like_2"/>
</dbReference>
<dbReference type="SUPFAM" id="SSF48452">
    <property type="entry name" value="TPR-like"/>
    <property type="match status" value="1"/>
</dbReference>
<dbReference type="EMBL" id="BMJC01000005">
    <property type="protein sequence ID" value="GGB18447.1"/>
    <property type="molecule type" value="Genomic_DNA"/>
</dbReference>
<keyword evidence="2" id="KW-1185">Reference proteome</keyword>